<protein>
    <submittedName>
        <fullName evidence="2">Uncharacterized protein</fullName>
    </submittedName>
</protein>
<evidence type="ECO:0000313" key="3">
    <source>
        <dbReference type="Proteomes" id="UP000287447"/>
    </source>
</evidence>
<dbReference type="Proteomes" id="UP000287447">
    <property type="component" value="Unassembled WGS sequence"/>
</dbReference>
<feature type="transmembrane region" description="Helical" evidence="1">
    <location>
        <begin position="12"/>
        <end position="37"/>
    </location>
</feature>
<evidence type="ECO:0000256" key="1">
    <source>
        <dbReference type="SAM" id="Phobius"/>
    </source>
</evidence>
<dbReference type="EMBL" id="SADE01000004">
    <property type="protein sequence ID" value="RVU33743.1"/>
    <property type="molecule type" value="Genomic_DNA"/>
</dbReference>
<keyword evidence="1" id="KW-0812">Transmembrane</keyword>
<accession>A0A3S2XZY3</accession>
<name>A0A3S2XZY3_9PROT</name>
<sequence>MSERLWKLGRALVTDLAVAVLCLVLLSALFAAVMPGIGAAVERFFPGNSFVDWRAAMNDFRREWWKDGLAVSMMLFTTLWPTAVHFALGSFAAIMPPPEARRLLIYAFRGRVADVDRFIFANIAVGLVVAICFVGFVTAGARLLSVWEQAGWLFVELPYLVSDAVMNTLYPRP</sequence>
<dbReference type="RefSeq" id="WP_127767773.1">
    <property type="nucleotide sequence ID" value="NZ_SADE01000004.1"/>
</dbReference>
<feature type="transmembrane region" description="Helical" evidence="1">
    <location>
        <begin position="118"/>
        <end position="144"/>
    </location>
</feature>
<comment type="caution">
    <text evidence="2">The sequence shown here is derived from an EMBL/GenBank/DDBJ whole genome shotgun (WGS) entry which is preliminary data.</text>
</comment>
<feature type="transmembrane region" description="Helical" evidence="1">
    <location>
        <begin position="69"/>
        <end position="97"/>
    </location>
</feature>
<organism evidence="2 3">
    <name type="scientific">Hwanghaeella grinnelliae</name>
    <dbReference type="NCBI Taxonomy" id="2500179"/>
    <lineage>
        <taxon>Bacteria</taxon>
        <taxon>Pseudomonadati</taxon>
        <taxon>Pseudomonadota</taxon>
        <taxon>Alphaproteobacteria</taxon>
        <taxon>Rhodospirillales</taxon>
        <taxon>Rhodospirillaceae</taxon>
        <taxon>Hwanghaeella</taxon>
    </lineage>
</organism>
<keyword evidence="1" id="KW-0472">Membrane</keyword>
<dbReference type="AlphaFoldDB" id="A0A3S2XZY3"/>
<keyword evidence="3" id="KW-1185">Reference proteome</keyword>
<proteinExistence type="predicted"/>
<keyword evidence="1" id="KW-1133">Transmembrane helix</keyword>
<evidence type="ECO:0000313" key="2">
    <source>
        <dbReference type="EMBL" id="RVU33743.1"/>
    </source>
</evidence>
<gene>
    <name evidence="2" type="ORF">EOI86_21600</name>
</gene>
<reference evidence="3" key="1">
    <citation type="submission" date="2019-01" db="EMBL/GenBank/DDBJ databases">
        <title>Gri0909 isolated from a small marine red alga.</title>
        <authorList>
            <person name="Kim J."/>
            <person name="Jeong S.E."/>
            <person name="Jeon C.O."/>
        </authorList>
    </citation>
    <scope>NUCLEOTIDE SEQUENCE [LARGE SCALE GENOMIC DNA]</scope>
    <source>
        <strain evidence="3">Gri0909</strain>
    </source>
</reference>